<protein>
    <submittedName>
        <fullName evidence="1">Uncharacterized protein</fullName>
    </submittedName>
</protein>
<name>A0A9P6N9I2_9BASI</name>
<keyword evidence="2" id="KW-1185">Reference proteome</keyword>
<accession>A0A9P6N9I2</accession>
<dbReference type="PANTHER" id="PTHR37852:SF1">
    <property type="entry name" value="HIG1 DOMAIN-CONTAINING PROTEIN"/>
    <property type="match status" value="1"/>
</dbReference>
<reference evidence="1" key="1">
    <citation type="submission" date="2013-11" db="EMBL/GenBank/DDBJ databases">
        <title>Genome sequence of the fusiform rust pathogen reveals effectors for host alternation and coevolution with pine.</title>
        <authorList>
            <consortium name="DOE Joint Genome Institute"/>
            <person name="Smith K."/>
            <person name="Pendleton A."/>
            <person name="Kubisiak T."/>
            <person name="Anderson C."/>
            <person name="Salamov A."/>
            <person name="Aerts A."/>
            <person name="Riley R."/>
            <person name="Clum A."/>
            <person name="Lindquist E."/>
            <person name="Ence D."/>
            <person name="Campbell M."/>
            <person name="Kronenberg Z."/>
            <person name="Feau N."/>
            <person name="Dhillon B."/>
            <person name="Hamelin R."/>
            <person name="Burleigh J."/>
            <person name="Smith J."/>
            <person name="Yandell M."/>
            <person name="Nelson C."/>
            <person name="Grigoriev I."/>
            <person name="Davis J."/>
        </authorList>
    </citation>
    <scope>NUCLEOTIDE SEQUENCE</scope>
    <source>
        <strain evidence="1">G11</strain>
    </source>
</reference>
<dbReference type="AlphaFoldDB" id="A0A9P6N9I2"/>
<gene>
    <name evidence="1" type="ORF">CROQUDRAFT_663372</name>
</gene>
<dbReference type="EMBL" id="MU167371">
    <property type="protein sequence ID" value="KAG0141793.1"/>
    <property type="molecule type" value="Genomic_DNA"/>
</dbReference>
<dbReference type="PANTHER" id="PTHR37852">
    <property type="entry name" value="YALI0B21208P"/>
    <property type="match status" value="1"/>
</dbReference>
<evidence type="ECO:0000313" key="2">
    <source>
        <dbReference type="Proteomes" id="UP000886653"/>
    </source>
</evidence>
<sequence length="167" mass="18138">MERPSPLSRSPILVPTVSASIVGFVSGLVSSGKLSAAQFTCENLHRLPTSRREAYLFQKTKNYRIILGGLKGGLRSGARLGAWTGAFCSLKELLRIPFTSSMTGEHQNWCRSMAGALSGFTLALGASVICESDFFHHSLHLQYGIHPILLLFTQGEGELVVCLREAT</sequence>
<dbReference type="Proteomes" id="UP000886653">
    <property type="component" value="Unassembled WGS sequence"/>
</dbReference>
<evidence type="ECO:0000313" key="1">
    <source>
        <dbReference type="EMBL" id="KAG0141793.1"/>
    </source>
</evidence>
<comment type="caution">
    <text evidence="1">The sequence shown here is derived from an EMBL/GenBank/DDBJ whole genome shotgun (WGS) entry which is preliminary data.</text>
</comment>
<proteinExistence type="predicted"/>
<organism evidence="1 2">
    <name type="scientific">Cronartium quercuum f. sp. fusiforme G11</name>
    <dbReference type="NCBI Taxonomy" id="708437"/>
    <lineage>
        <taxon>Eukaryota</taxon>
        <taxon>Fungi</taxon>
        <taxon>Dikarya</taxon>
        <taxon>Basidiomycota</taxon>
        <taxon>Pucciniomycotina</taxon>
        <taxon>Pucciniomycetes</taxon>
        <taxon>Pucciniales</taxon>
        <taxon>Coleosporiaceae</taxon>
        <taxon>Cronartium</taxon>
    </lineage>
</organism>
<dbReference type="OrthoDB" id="2502788at2759"/>